<sequence>VPPGGYPTSVEEELPLPTSGAGHVQVKVSHVAQDPTDTKSFDTNSFGKGLSSGVILSDKSPNSETWSLDMNEATF</sequence>
<dbReference type="EMBL" id="JAPQKL010000005">
    <property type="protein sequence ID" value="KAJ5131245.1"/>
    <property type="molecule type" value="Genomic_DNA"/>
</dbReference>
<dbReference type="AlphaFoldDB" id="A0A9W9GWB7"/>
<proteinExistence type="predicted"/>
<dbReference type="OrthoDB" id="9992527at2759"/>
<reference evidence="2" key="2">
    <citation type="journal article" date="2023" name="IMA Fungus">
        <title>Comparative genomic study of the Penicillium genus elucidates a diverse pangenome and 15 lateral gene transfer events.</title>
        <authorList>
            <person name="Petersen C."/>
            <person name="Sorensen T."/>
            <person name="Nielsen M.R."/>
            <person name="Sondergaard T.E."/>
            <person name="Sorensen J.L."/>
            <person name="Fitzpatrick D.A."/>
            <person name="Frisvad J.C."/>
            <person name="Nielsen K.L."/>
        </authorList>
    </citation>
    <scope>NUCLEOTIDE SEQUENCE</scope>
    <source>
        <strain evidence="2">IBT 22155</strain>
    </source>
</reference>
<comment type="caution">
    <text evidence="2">The sequence shown here is derived from an EMBL/GenBank/DDBJ whole genome shotgun (WGS) entry which is preliminary data.</text>
</comment>
<dbReference type="GeneID" id="81407198"/>
<feature type="non-terminal residue" evidence="2">
    <location>
        <position position="1"/>
    </location>
</feature>
<name>A0A9W9GWB7_9EURO</name>
<accession>A0A9W9GWB7</accession>
<protein>
    <submittedName>
        <fullName evidence="2">Uncharacterized protein</fullName>
    </submittedName>
</protein>
<feature type="compositionally biased region" description="Polar residues" evidence="1">
    <location>
        <begin position="59"/>
        <end position="75"/>
    </location>
</feature>
<keyword evidence="3" id="KW-1185">Reference proteome</keyword>
<dbReference type="Proteomes" id="UP001149079">
    <property type="component" value="Unassembled WGS sequence"/>
</dbReference>
<evidence type="ECO:0000313" key="2">
    <source>
        <dbReference type="EMBL" id="KAJ5131245.1"/>
    </source>
</evidence>
<reference evidence="2" key="1">
    <citation type="submission" date="2022-11" db="EMBL/GenBank/DDBJ databases">
        <authorList>
            <person name="Petersen C."/>
        </authorList>
    </citation>
    <scope>NUCLEOTIDE SEQUENCE</scope>
    <source>
        <strain evidence="2">IBT 22155</strain>
    </source>
</reference>
<feature type="region of interest" description="Disordered" evidence="1">
    <location>
        <begin position="1"/>
        <end position="23"/>
    </location>
</feature>
<organism evidence="2 3">
    <name type="scientific">Penicillium bovifimosum</name>
    <dbReference type="NCBI Taxonomy" id="126998"/>
    <lineage>
        <taxon>Eukaryota</taxon>
        <taxon>Fungi</taxon>
        <taxon>Dikarya</taxon>
        <taxon>Ascomycota</taxon>
        <taxon>Pezizomycotina</taxon>
        <taxon>Eurotiomycetes</taxon>
        <taxon>Eurotiomycetidae</taxon>
        <taxon>Eurotiales</taxon>
        <taxon>Aspergillaceae</taxon>
        <taxon>Penicillium</taxon>
    </lineage>
</organism>
<dbReference type="RefSeq" id="XP_056521624.1">
    <property type="nucleotide sequence ID" value="XM_056668028.1"/>
</dbReference>
<feature type="region of interest" description="Disordered" evidence="1">
    <location>
        <begin position="51"/>
        <end position="75"/>
    </location>
</feature>
<evidence type="ECO:0000313" key="3">
    <source>
        <dbReference type="Proteomes" id="UP001149079"/>
    </source>
</evidence>
<evidence type="ECO:0000256" key="1">
    <source>
        <dbReference type="SAM" id="MobiDB-lite"/>
    </source>
</evidence>
<dbReference type="InterPro" id="IPR011032">
    <property type="entry name" value="GroES-like_sf"/>
</dbReference>
<gene>
    <name evidence="2" type="ORF">N7515_007284</name>
</gene>
<dbReference type="SUPFAM" id="SSF50129">
    <property type="entry name" value="GroES-like"/>
    <property type="match status" value="1"/>
</dbReference>